<dbReference type="InterPro" id="IPR030987">
    <property type="entry name" value="AbiV"/>
</dbReference>
<reference evidence="1 2" key="1">
    <citation type="submission" date="2019-03" db="EMBL/GenBank/DDBJ databases">
        <title>Whole genome sequence of Arthrobacter sp JH1-1.</title>
        <authorList>
            <person name="Trinh H.N."/>
        </authorList>
    </citation>
    <scope>NUCLEOTIDE SEQUENCE [LARGE SCALE GENOMIC DNA]</scope>
    <source>
        <strain evidence="1 2">JH1-1</strain>
    </source>
</reference>
<name>A0A4R5KYT0_9MICC</name>
<sequence length="178" mass="20607">MTRHGTLQPTFASRACALKQARRLHRIFEMPREERLSVVGKGLEHLGAHVQQLMCSIKHLLKENQKSGAGALQVICLEESAKALILLDIARTHDQRVARKGRDYFYLHLPRLIYTKVHAGNPADFAAIERYLTWLRPSHYLDGPNDVDWIWRNDLLRTRENALYVDYEETDEGYVDGR</sequence>
<gene>
    <name evidence="1" type="ORF">E1809_01760</name>
</gene>
<accession>A0A4R5KYT0</accession>
<keyword evidence="2" id="KW-1185">Reference proteome</keyword>
<protein>
    <submittedName>
        <fullName evidence="1">AbiV family abortive infection protein</fullName>
    </submittedName>
</protein>
<organism evidence="1 2">
    <name type="scientific">Arthrobacter terricola</name>
    <dbReference type="NCBI Taxonomy" id="2547396"/>
    <lineage>
        <taxon>Bacteria</taxon>
        <taxon>Bacillati</taxon>
        <taxon>Actinomycetota</taxon>
        <taxon>Actinomycetes</taxon>
        <taxon>Micrococcales</taxon>
        <taxon>Micrococcaceae</taxon>
        <taxon>Arthrobacter</taxon>
    </lineage>
</organism>
<dbReference type="EMBL" id="SMRU01000002">
    <property type="protein sequence ID" value="TDG01272.1"/>
    <property type="molecule type" value="Genomic_DNA"/>
</dbReference>
<dbReference type="AlphaFoldDB" id="A0A4R5KYT0"/>
<dbReference type="Pfam" id="PF18728">
    <property type="entry name" value="HEPN_AbiV"/>
    <property type="match status" value="1"/>
</dbReference>
<comment type="caution">
    <text evidence="1">The sequence shown here is derived from an EMBL/GenBank/DDBJ whole genome shotgun (WGS) entry which is preliminary data.</text>
</comment>
<proteinExistence type="predicted"/>
<evidence type="ECO:0000313" key="1">
    <source>
        <dbReference type="EMBL" id="TDG01272.1"/>
    </source>
</evidence>
<evidence type="ECO:0000313" key="2">
    <source>
        <dbReference type="Proteomes" id="UP000295511"/>
    </source>
</evidence>
<dbReference type="NCBIfam" id="TIGR04498">
    <property type="entry name" value="AbiV_defense"/>
    <property type="match status" value="1"/>
</dbReference>
<dbReference type="Proteomes" id="UP000295511">
    <property type="component" value="Unassembled WGS sequence"/>
</dbReference>